<proteinExistence type="predicted"/>
<dbReference type="InterPro" id="IPR048255">
    <property type="entry name" value="IML1_N"/>
</dbReference>
<protein>
    <submittedName>
        <fullName evidence="4">Uncharacterized protein</fullName>
    </submittedName>
</protein>
<sequence length="839" mass="96310">MNKNDGKNKKAVKSRWKNFMKKTEKQPESHEAEEWVNEVFQSTFHTPQFSSADLIINSDVFHGVQDKDILEIIPNDNSAQPFVVQVTSTSMTNKANITLSISTQLASVLNINHLRNLDVNVRRPDLAKYELQAVLVSIKDQSLGRGEMWKLSQAFRDSAVYKSQRLSKNGVRTEISDLIVERKSGLSGVITKDTKITYRSKSAKTIWLIELSKEMWEHSPSGLLYWEKVISLLMTAFERQILKKTSHEITVIFYCRVFIPISCDEAWSIGYQVDTKKRPYIDVYKEILKTSDIRNSFKDVMKIIKREIMFFPSLINWKTDSGITGDAFLQLFPLEKFNENSEIFQGFHQSLIYNVSQSLASLTHYSTSLASSKNTNFLEAINFTLNRLQTQENEKKSSYTGAELIVISAGNSVYYTNKKLIKLTKVRVLAFGATLEVMCLRRKPMHPTPMLIYDAQPTVSSIDDDFDEVIMRSEENNIKNYTCPYWFRTHWFYSFVQLEGTCNLQSSVHTITHERPHKFHPLFRLSTIHVTLNKSLFLIKSSGNENLAIGSFDELASPRSRRTNDKLTMPKINNSSNSLLGELNKRKMSEGSGDSMSLSPRRGSVESGRRDSMHDWSRNSERDPKMGSEHTHMSSHIYKKRFSSFKRRWGQAFPVVTEFPESILDGDSSLYNKDALEYYESLWNAILEPLLLPLTTDFWPRTEDLGSSQPYQSFVSSELSRDQAVNEIIAHRLDLGFQTVQKHALDAFGNKVSAPDYAVSLGAAYHQIIPSTFDDCSLEFRTFSPKEHFLSYSYSAAIFDHIQGLFTYSPVEFSFNFNKNWDKSDSSILGHEPRIDMRF</sequence>
<dbReference type="AlphaFoldDB" id="A0AAU9JHL3"/>
<evidence type="ECO:0000256" key="1">
    <source>
        <dbReference type="SAM" id="MobiDB-lite"/>
    </source>
</evidence>
<feature type="compositionally biased region" description="Basic and acidic residues" evidence="1">
    <location>
        <begin position="603"/>
        <end position="632"/>
    </location>
</feature>
<evidence type="ECO:0000259" key="3">
    <source>
        <dbReference type="Pfam" id="PF23013"/>
    </source>
</evidence>
<dbReference type="Proteomes" id="UP001162131">
    <property type="component" value="Unassembled WGS sequence"/>
</dbReference>
<feature type="compositionally biased region" description="Basic residues" evidence="1">
    <location>
        <begin position="9"/>
        <end position="20"/>
    </location>
</feature>
<dbReference type="InterPro" id="IPR027244">
    <property type="entry name" value="IML1"/>
</dbReference>
<name>A0AAU9JHL3_9CILI</name>
<gene>
    <name evidence="4" type="ORF">BSTOLATCC_MIC27762</name>
</gene>
<accession>A0AAU9JHL3</accession>
<feature type="domain" description="Vacuolar membrane-associated protein Iml1 N-terminal" evidence="2">
    <location>
        <begin position="136"/>
        <end position="453"/>
    </location>
</feature>
<comment type="caution">
    <text evidence="4">The sequence shown here is derived from an EMBL/GenBank/DDBJ whole genome shotgun (WGS) entry which is preliminary data.</text>
</comment>
<evidence type="ECO:0000313" key="5">
    <source>
        <dbReference type="Proteomes" id="UP001162131"/>
    </source>
</evidence>
<organism evidence="4 5">
    <name type="scientific">Blepharisma stoltei</name>
    <dbReference type="NCBI Taxonomy" id="1481888"/>
    <lineage>
        <taxon>Eukaryota</taxon>
        <taxon>Sar</taxon>
        <taxon>Alveolata</taxon>
        <taxon>Ciliophora</taxon>
        <taxon>Postciliodesmatophora</taxon>
        <taxon>Heterotrichea</taxon>
        <taxon>Heterotrichida</taxon>
        <taxon>Blepharismidae</taxon>
        <taxon>Blepharisma</taxon>
    </lineage>
</organism>
<feature type="domain" description="IML1 N-terminal double psi beta-barrel" evidence="3">
    <location>
        <begin position="43"/>
        <end position="120"/>
    </location>
</feature>
<dbReference type="InterPro" id="IPR055213">
    <property type="entry name" value="IML1_double_psi_beta_barrel"/>
</dbReference>
<dbReference type="PANTHER" id="PTHR13179:SF8">
    <property type="entry name" value="GATOR COMPLEX PROTEIN DEPDC5"/>
    <property type="match status" value="1"/>
</dbReference>
<dbReference type="GO" id="GO:1904262">
    <property type="term" value="P:negative regulation of TORC1 signaling"/>
    <property type="evidence" value="ECO:0007669"/>
    <property type="project" value="TreeGrafter"/>
</dbReference>
<dbReference type="PANTHER" id="PTHR13179">
    <property type="entry name" value="DEP DOMAIN CONTAINING PROTEIN 5"/>
    <property type="match status" value="1"/>
</dbReference>
<reference evidence="4" key="1">
    <citation type="submission" date="2021-09" db="EMBL/GenBank/DDBJ databases">
        <authorList>
            <consortium name="AG Swart"/>
            <person name="Singh M."/>
            <person name="Singh A."/>
            <person name="Seah K."/>
            <person name="Emmerich C."/>
        </authorList>
    </citation>
    <scope>NUCLEOTIDE SEQUENCE</scope>
    <source>
        <strain evidence="4">ATCC30299</strain>
    </source>
</reference>
<evidence type="ECO:0000259" key="2">
    <source>
        <dbReference type="Pfam" id="PF12257"/>
    </source>
</evidence>
<keyword evidence="5" id="KW-1185">Reference proteome</keyword>
<dbReference type="EMBL" id="CAJZBQ010000027">
    <property type="protein sequence ID" value="CAG9321194.1"/>
    <property type="molecule type" value="Genomic_DNA"/>
</dbReference>
<dbReference type="Pfam" id="PF23013">
    <property type="entry name" value="IML1_N"/>
    <property type="match status" value="1"/>
</dbReference>
<evidence type="ECO:0000313" key="4">
    <source>
        <dbReference type="EMBL" id="CAG9321194.1"/>
    </source>
</evidence>
<feature type="region of interest" description="Disordered" evidence="1">
    <location>
        <begin position="1"/>
        <end position="30"/>
    </location>
</feature>
<dbReference type="GO" id="GO:1990130">
    <property type="term" value="C:GATOR1 complex"/>
    <property type="evidence" value="ECO:0007669"/>
    <property type="project" value="TreeGrafter"/>
</dbReference>
<dbReference type="GO" id="GO:0005096">
    <property type="term" value="F:GTPase activator activity"/>
    <property type="evidence" value="ECO:0007669"/>
    <property type="project" value="InterPro"/>
</dbReference>
<feature type="compositionally biased region" description="Basic and acidic residues" evidence="1">
    <location>
        <begin position="21"/>
        <end position="30"/>
    </location>
</feature>
<dbReference type="GO" id="GO:0010508">
    <property type="term" value="P:positive regulation of autophagy"/>
    <property type="evidence" value="ECO:0007669"/>
    <property type="project" value="TreeGrafter"/>
</dbReference>
<feature type="region of interest" description="Disordered" evidence="1">
    <location>
        <begin position="559"/>
        <end position="633"/>
    </location>
</feature>
<dbReference type="Pfam" id="PF12257">
    <property type="entry name" value="IML1"/>
    <property type="match status" value="1"/>
</dbReference>